<feature type="chain" id="PRO_5006389363" evidence="1">
    <location>
        <begin position="24"/>
        <end position="355"/>
    </location>
</feature>
<comment type="caution">
    <text evidence="2">The sequence shown here is derived from an EMBL/GenBank/DDBJ whole genome shotgun (WGS) entry which is preliminary data.</text>
</comment>
<dbReference type="GO" id="GO:0016603">
    <property type="term" value="F:glutaminyl-peptide cyclotransferase activity"/>
    <property type="evidence" value="ECO:0007669"/>
    <property type="project" value="InterPro"/>
</dbReference>
<dbReference type="AlphaFoldDB" id="A0A0Q9ZDG6"/>
<keyword evidence="3" id="KW-1185">Reference proteome</keyword>
<dbReference type="RefSeq" id="WP_057480144.1">
    <property type="nucleotide sequence ID" value="NZ_BMWR01000002.1"/>
</dbReference>
<evidence type="ECO:0000313" key="2">
    <source>
        <dbReference type="EMBL" id="KRG30313.1"/>
    </source>
</evidence>
<sequence>MNKFKFLCLLLLGLIIFSCGSNSDKKTSYFRLKTDENKTEFQLGETIQGSIENLKDRQIDSIRLFFQQKYLKTLTAKTSFSVSLENTKLGRQKLEAIVFSEGETDTISDELKIYNNKAPKAYTYIVVKEYPHDSEAYTQGLEFYKDTLYESTGQYGNSSLRKLNLETGEVLNKINLDDTYFGEGLTILNNKLYLLTWREKEGLIYNLDTFEQTGTFGYNQSKEGWGLCNDGEKLYKSDGTEKIWILDAKTLAEKDFIQVATNTKIYSKFNELEWVDGKIYANTYQFPSVTIINPENGAIEGVIDFRGLREQLSNLQSLDPQNHVLNGIAYNPNTQKLYVTGKNWDTIFEVEIIEK</sequence>
<dbReference type="Gene3D" id="2.130.10.10">
    <property type="entry name" value="YVTN repeat-like/Quinoprotein amine dehydrogenase"/>
    <property type="match status" value="1"/>
</dbReference>
<dbReference type="Pfam" id="PF05096">
    <property type="entry name" value="Glu_cyclase_2"/>
    <property type="match status" value="1"/>
</dbReference>
<dbReference type="OrthoDB" id="9783700at2"/>
<gene>
    <name evidence="2" type="ORF">APR42_00175</name>
</gene>
<protein>
    <submittedName>
        <fullName evidence="2">Glutamine cyclotransferase</fullName>
    </submittedName>
</protein>
<dbReference type="InterPro" id="IPR015943">
    <property type="entry name" value="WD40/YVTN_repeat-like_dom_sf"/>
</dbReference>
<name>A0A0Q9ZDG6_9FLAO</name>
<dbReference type="Proteomes" id="UP000051643">
    <property type="component" value="Unassembled WGS sequence"/>
</dbReference>
<keyword evidence="1" id="KW-0732">Signal</keyword>
<dbReference type="STRING" id="270918.APR42_00175"/>
<dbReference type="EMBL" id="LKTP01000001">
    <property type="protein sequence ID" value="KRG30313.1"/>
    <property type="molecule type" value="Genomic_DNA"/>
</dbReference>
<feature type="signal peptide" evidence="1">
    <location>
        <begin position="1"/>
        <end position="23"/>
    </location>
</feature>
<dbReference type="InterPro" id="IPR007788">
    <property type="entry name" value="QCT"/>
</dbReference>
<reference evidence="2" key="1">
    <citation type="submission" date="2015-10" db="EMBL/GenBank/DDBJ databases">
        <title>Draft genome sequence of Salegentibacter mishustinae KCTC 12263.</title>
        <authorList>
            <person name="Lin W."/>
            <person name="Zheng Q."/>
        </authorList>
    </citation>
    <scope>NUCLEOTIDE SEQUENCE [LARGE SCALE GENOMIC DNA]</scope>
    <source>
        <strain evidence="2">KCTC 12263</strain>
    </source>
</reference>
<dbReference type="PROSITE" id="PS51257">
    <property type="entry name" value="PROKAR_LIPOPROTEIN"/>
    <property type="match status" value="1"/>
</dbReference>
<accession>A0A0Q9ZDG6</accession>
<dbReference type="InterPro" id="IPR011044">
    <property type="entry name" value="Quino_amine_DH_bsu"/>
</dbReference>
<organism evidence="2 3">
    <name type="scientific">Salegentibacter mishustinae</name>
    <dbReference type="NCBI Taxonomy" id="270918"/>
    <lineage>
        <taxon>Bacteria</taxon>
        <taxon>Pseudomonadati</taxon>
        <taxon>Bacteroidota</taxon>
        <taxon>Flavobacteriia</taxon>
        <taxon>Flavobacteriales</taxon>
        <taxon>Flavobacteriaceae</taxon>
        <taxon>Salegentibacter</taxon>
    </lineage>
</organism>
<evidence type="ECO:0000256" key="1">
    <source>
        <dbReference type="SAM" id="SignalP"/>
    </source>
</evidence>
<dbReference type="SUPFAM" id="SSF50969">
    <property type="entry name" value="YVTN repeat-like/Quinoprotein amine dehydrogenase"/>
    <property type="match status" value="1"/>
</dbReference>
<dbReference type="PANTHER" id="PTHR31270">
    <property type="entry name" value="GLUTAMINYL-PEPTIDE CYCLOTRANSFERASE"/>
    <property type="match status" value="1"/>
</dbReference>
<evidence type="ECO:0000313" key="3">
    <source>
        <dbReference type="Proteomes" id="UP000051643"/>
    </source>
</evidence>
<keyword evidence="2" id="KW-0808">Transferase</keyword>
<proteinExistence type="predicted"/>
<dbReference type="PANTHER" id="PTHR31270:SF1">
    <property type="entry name" value="GLUTAMINYL-PEPTIDE CYCLOTRANSFERASE"/>
    <property type="match status" value="1"/>
</dbReference>